<feature type="signal peptide" evidence="1">
    <location>
        <begin position="1"/>
        <end position="23"/>
    </location>
</feature>
<sequence>MREMIKSAFVALFLWALAGAAAAQATHFDRSMLTIRTVEGKEIALDVEWAITADQRAHGLMFREELGDDQGMIFDFGTTRDVMMWMKNTPLSLDMVFIDESGLVKRIASRTTPFSETIVGSGAPVRYVLEIRGGQATALGIAEGAIVQLPPSGGPSD</sequence>
<dbReference type="Proteomes" id="UP000254764">
    <property type="component" value="Unassembled WGS sequence"/>
</dbReference>
<dbReference type="OrthoDB" id="9808290at2"/>
<proteinExistence type="predicted"/>
<evidence type="ECO:0000256" key="1">
    <source>
        <dbReference type="SAM" id="SignalP"/>
    </source>
</evidence>
<dbReference type="InterPro" id="IPR038695">
    <property type="entry name" value="Saro_0823-like_sf"/>
</dbReference>
<dbReference type="PANTHER" id="PTHR37953:SF1">
    <property type="entry name" value="UPF0127 PROTEIN MJ1496"/>
    <property type="match status" value="1"/>
</dbReference>
<keyword evidence="3" id="KW-1185">Reference proteome</keyword>
<dbReference type="Gene3D" id="2.60.120.1140">
    <property type="entry name" value="Protein of unknown function DUF192"/>
    <property type="match status" value="1"/>
</dbReference>
<organism evidence="2 3">
    <name type="scientific">Ciceribacter selenitireducens ATCC BAA-1503</name>
    <dbReference type="NCBI Taxonomy" id="1336235"/>
    <lineage>
        <taxon>Bacteria</taxon>
        <taxon>Pseudomonadati</taxon>
        <taxon>Pseudomonadota</taxon>
        <taxon>Alphaproteobacteria</taxon>
        <taxon>Hyphomicrobiales</taxon>
        <taxon>Rhizobiaceae</taxon>
        <taxon>Ciceribacter</taxon>
    </lineage>
</organism>
<gene>
    <name evidence="2" type="ORF">RHIZ70_3201</name>
</gene>
<evidence type="ECO:0008006" key="4">
    <source>
        <dbReference type="Google" id="ProtNLM"/>
    </source>
</evidence>
<reference evidence="3" key="1">
    <citation type="submission" date="2018-07" db="EMBL/GenBank/DDBJ databases">
        <authorList>
            <person name="Peiro R."/>
            <person name="Begona"/>
            <person name="Cbmso G."/>
            <person name="Lopez M."/>
            <person name="Gonzalez S."/>
        </authorList>
    </citation>
    <scope>NUCLEOTIDE SEQUENCE [LARGE SCALE GENOMIC DNA]</scope>
</reference>
<dbReference type="STRING" id="1336235.GCA_000518785_00039"/>
<name>A0A376AJA6_9HYPH</name>
<evidence type="ECO:0000313" key="3">
    <source>
        <dbReference type="Proteomes" id="UP000254764"/>
    </source>
</evidence>
<dbReference type="Pfam" id="PF02643">
    <property type="entry name" value="DUF192"/>
    <property type="match status" value="1"/>
</dbReference>
<evidence type="ECO:0000313" key="2">
    <source>
        <dbReference type="EMBL" id="SSC67493.1"/>
    </source>
</evidence>
<keyword evidence="1" id="KW-0732">Signal</keyword>
<dbReference type="PANTHER" id="PTHR37953">
    <property type="entry name" value="UPF0127 PROTEIN MJ1496"/>
    <property type="match status" value="1"/>
</dbReference>
<dbReference type="EMBL" id="UEYP01000004">
    <property type="protein sequence ID" value="SSC67493.1"/>
    <property type="molecule type" value="Genomic_DNA"/>
</dbReference>
<dbReference type="AlphaFoldDB" id="A0A376AJA6"/>
<dbReference type="InterPro" id="IPR003795">
    <property type="entry name" value="DUF192"/>
</dbReference>
<feature type="chain" id="PRO_5016589382" description="DUF192 domain-containing protein" evidence="1">
    <location>
        <begin position="24"/>
        <end position="157"/>
    </location>
</feature>
<protein>
    <recommendedName>
        <fullName evidence="4">DUF192 domain-containing protein</fullName>
    </recommendedName>
</protein>
<accession>A0A376AJA6</accession>